<evidence type="ECO:0000313" key="6">
    <source>
        <dbReference type="EMBL" id="CAF1414339.1"/>
    </source>
</evidence>
<dbReference type="Pfam" id="PF00076">
    <property type="entry name" value="RRM_1"/>
    <property type="match status" value="1"/>
</dbReference>
<dbReference type="EMBL" id="CAJNOI010000011">
    <property type="protein sequence ID" value="CAF0786704.1"/>
    <property type="molecule type" value="Genomic_DNA"/>
</dbReference>
<protein>
    <recommendedName>
        <fullName evidence="3">RRM domain-containing protein</fullName>
    </recommendedName>
</protein>
<dbReference type="Gene3D" id="3.30.70.330">
    <property type="match status" value="1"/>
</dbReference>
<sequence>MFISKTISNPTKKLNINISSNSKQTTCKLFVGNLATHTTSTHLQSIFHTYGQIIECVKVRERYGFVRFSTNEEAQQALNACNGLQLNGYPMIVEYAQNEILISPKSPRTSSCRYHSKKIPIPIAINTTNTTNNSNTNTNDDIPLLTVEPIKYSTSTLNPDASSFTLACSTSDYHSQSDRPSSRASSERSNCLSPSILSATLPLSYSDDDDEEDENNYRKNIHDKQQPLNIFIGDKILKLYGSNVDANNNQTTTSFDGRDIDPRDPIFIWNFAFYPDVSISPFVKRSDIKTLLERRVSLYSQ</sequence>
<dbReference type="InterPro" id="IPR035979">
    <property type="entry name" value="RBD_domain_sf"/>
</dbReference>
<dbReference type="GO" id="GO:0003723">
    <property type="term" value="F:RNA binding"/>
    <property type="evidence" value="ECO:0007669"/>
    <property type="project" value="UniProtKB-UniRule"/>
</dbReference>
<feature type="region of interest" description="Disordered" evidence="2">
    <location>
        <begin position="172"/>
        <end position="191"/>
    </location>
</feature>
<reference evidence="4" key="1">
    <citation type="submission" date="2021-02" db="EMBL/GenBank/DDBJ databases">
        <authorList>
            <person name="Nowell W R."/>
        </authorList>
    </citation>
    <scope>NUCLEOTIDE SEQUENCE</scope>
</reference>
<name>A0A813RW90_9BILA</name>
<keyword evidence="7" id="KW-1185">Reference proteome</keyword>
<evidence type="ECO:0000256" key="2">
    <source>
        <dbReference type="SAM" id="MobiDB-lite"/>
    </source>
</evidence>
<evidence type="ECO:0000259" key="3">
    <source>
        <dbReference type="PROSITE" id="PS50102"/>
    </source>
</evidence>
<evidence type="ECO:0000313" key="8">
    <source>
        <dbReference type="Proteomes" id="UP000663877"/>
    </source>
</evidence>
<dbReference type="SMART" id="SM00360">
    <property type="entry name" value="RRM"/>
    <property type="match status" value="1"/>
</dbReference>
<organism evidence="4 8">
    <name type="scientific">Adineta steineri</name>
    <dbReference type="NCBI Taxonomy" id="433720"/>
    <lineage>
        <taxon>Eukaryota</taxon>
        <taxon>Metazoa</taxon>
        <taxon>Spiralia</taxon>
        <taxon>Gnathifera</taxon>
        <taxon>Rotifera</taxon>
        <taxon>Eurotatoria</taxon>
        <taxon>Bdelloidea</taxon>
        <taxon>Adinetida</taxon>
        <taxon>Adinetidae</taxon>
        <taxon>Adineta</taxon>
    </lineage>
</organism>
<dbReference type="InterPro" id="IPR050441">
    <property type="entry name" value="RBM"/>
</dbReference>
<dbReference type="PANTHER" id="PTHR48034">
    <property type="entry name" value="TRANSFORMER-2 SEX-DETERMINING PROTEIN-RELATED"/>
    <property type="match status" value="1"/>
</dbReference>
<keyword evidence="1" id="KW-0694">RNA-binding</keyword>
<dbReference type="InterPro" id="IPR000504">
    <property type="entry name" value="RRM_dom"/>
</dbReference>
<dbReference type="AlphaFoldDB" id="A0A813RW90"/>
<dbReference type="Proteomes" id="UP000663877">
    <property type="component" value="Unassembled WGS sequence"/>
</dbReference>
<feature type="region of interest" description="Disordered" evidence="2">
    <location>
        <begin position="201"/>
        <end position="221"/>
    </location>
</feature>
<accession>A0A813RW90</accession>
<gene>
    <name evidence="4" type="ORF">BJG266_LOCUS4439</name>
    <name evidence="5" type="ORF">QVE165_LOCUS37704</name>
    <name evidence="6" type="ORF">QVE165_LOCUS37749</name>
</gene>
<proteinExistence type="predicted"/>
<dbReference type="Proteomes" id="UP000663832">
    <property type="component" value="Unassembled WGS sequence"/>
</dbReference>
<comment type="caution">
    <text evidence="4">The sequence shown here is derived from an EMBL/GenBank/DDBJ whole genome shotgun (WGS) entry which is preliminary data.</text>
</comment>
<evidence type="ECO:0000256" key="1">
    <source>
        <dbReference type="PROSITE-ProRule" id="PRU00176"/>
    </source>
</evidence>
<evidence type="ECO:0000313" key="4">
    <source>
        <dbReference type="EMBL" id="CAF0786704.1"/>
    </source>
</evidence>
<dbReference type="CDD" id="cd00590">
    <property type="entry name" value="RRM_SF"/>
    <property type="match status" value="1"/>
</dbReference>
<dbReference type="SUPFAM" id="SSF54928">
    <property type="entry name" value="RNA-binding domain, RBD"/>
    <property type="match status" value="1"/>
</dbReference>
<evidence type="ECO:0000313" key="5">
    <source>
        <dbReference type="EMBL" id="CAF1413720.1"/>
    </source>
</evidence>
<dbReference type="EMBL" id="CAJNOM010000395">
    <property type="protein sequence ID" value="CAF1413720.1"/>
    <property type="molecule type" value="Genomic_DNA"/>
</dbReference>
<dbReference type="EMBL" id="CAJNOM010000396">
    <property type="protein sequence ID" value="CAF1414339.1"/>
    <property type="molecule type" value="Genomic_DNA"/>
</dbReference>
<feature type="domain" description="RRM" evidence="3">
    <location>
        <begin position="27"/>
        <end position="98"/>
    </location>
</feature>
<dbReference type="OrthoDB" id="6730379at2759"/>
<dbReference type="InterPro" id="IPR012677">
    <property type="entry name" value="Nucleotide-bd_a/b_plait_sf"/>
</dbReference>
<evidence type="ECO:0000313" key="7">
    <source>
        <dbReference type="Proteomes" id="UP000663832"/>
    </source>
</evidence>
<dbReference type="PROSITE" id="PS50102">
    <property type="entry name" value="RRM"/>
    <property type="match status" value="1"/>
</dbReference>
<feature type="compositionally biased region" description="Low complexity" evidence="2">
    <location>
        <begin position="182"/>
        <end position="191"/>
    </location>
</feature>